<sequence length="64" mass="6791">MDDLALALAREARRLNLTALDLDTADPDALHRLAHVVLTELAARGLLPGEEEVGCHAAPRSGAH</sequence>
<reference evidence="1 2" key="1">
    <citation type="submission" date="2017-05" db="EMBL/GenBank/DDBJ databases">
        <title>The complete genome sequence of Deinococcus ficus isolated from the rhizosphere of the Ficus religiosa L. in Taiwan.</title>
        <authorList>
            <person name="Wu K.-M."/>
            <person name="Liao T.-L."/>
            <person name="Liu Y.-M."/>
            <person name="Young C.-C."/>
            <person name="Tsai S.-F."/>
        </authorList>
    </citation>
    <scope>NUCLEOTIDE SEQUENCE [LARGE SCALE GENOMIC DNA]</scope>
    <source>
        <strain evidence="1 2">CC-FR2-10</strain>
    </source>
</reference>
<dbReference type="AlphaFoldDB" id="A0A221SY00"/>
<dbReference type="Proteomes" id="UP000259030">
    <property type="component" value="Chromosome"/>
</dbReference>
<organism evidence="1 2">
    <name type="scientific">Deinococcus ficus</name>
    <dbReference type="NCBI Taxonomy" id="317577"/>
    <lineage>
        <taxon>Bacteria</taxon>
        <taxon>Thermotogati</taxon>
        <taxon>Deinococcota</taxon>
        <taxon>Deinococci</taxon>
        <taxon>Deinococcales</taxon>
        <taxon>Deinococcaceae</taxon>
        <taxon>Deinococcus</taxon>
    </lineage>
</organism>
<evidence type="ECO:0000313" key="2">
    <source>
        <dbReference type="Proteomes" id="UP000259030"/>
    </source>
</evidence>
<dbReference type="STRING" id="317577.GCA_000419625_01635"/>
<dbReference type="RefSeq" id="WP_027463391.1">
    <property type="nucleotide sequence ID" value="NZ_CP021081.1"/>
</dbReference>
<dbReference type="EMBL" id="CP021081">
    <property type="protein sequence ID" value="ASN81528.1"/>
    <property type="molecule type" value="Genomic_DNA"/>
</dbReference>
<proteinExistence type="predicted"/>
<keyword evidence="2" id="KW-1185">Reference proteome</keyword>
<name>A0A221SY00_9DEIO</name>
<accession>A0A221SY00</accession>
<protein>
    <submittedName>
        <fullName evidence="1">Uncharacterized protein</fullName>
    </submittedName>
</protein>
<dbReference type="KEGG" id="dfc:DFI_11455"/>
<gene>
    <name evidence="1" type="ORF">DFI_11455</name>
</gene>
<evidence type="ECO:0000313" key="1">
    <source>
        <dbReference type="EMBL" id="ASN81528.1"/>
    </source>
</evidence>